<accession>A0A369Z6A2</accession>
<keyword evidence="1" id="KW-0812">Transmembrane</keyword>
<keyword evidence="1" id="KW-1133">Transmembrane helix</keyword>
<evidence type="ECO:0008006" key="4">
    <source>
        <dbReference type="Google" id="ProtNLM"/>
    </source>
</evidence>
<dbReference type="AlphaFoldDB" id="A0A369Z6A2"/>
<gene>
    <name evidence="2" type="ORF">DPV87_02990</name>
</gene>
<feature type="transmembrane region" description="Helical" evidence="1">
    <location>
        <begin position="28"/>
        <end position="45"/>
    </location>
</feature>
<proteinExistence type="predicted"/>
<dbReference type="Proteomes" id="UP000253910">
    <property type="component" value="Unassembled WGS sequence"/>
</dbReference>
<feature type="transmembrane region" description="Helical" evidence="1">
    <location>
        <begin position="153"/>
        <end position="175"/>
    </location>
</feature>
<keyword evidence="1" id="KW-0472">Membrane</keyword>
<dbReference type="EMBL" id="QEPW01000004">
    <property type="protein sequence ID" value="RDE95051.1"/>
    <property type="molecule type" value="Genomic_DNA"/>
</dbReference>
<sequence>MKITLLIVNILLALTAIAYPIIWLFFQVEQLLHTLPYVMSLLWLIKSLIPQNKGQRIFALSMAALLFLVGWQRSLDMMYWYPILMNGIMLVLFGGSLFQSQSLVERLARLQTPNLNAQAIQYTRRVTQVWCGVFCLNILLSTLFIAFNLLEYWAIYTGVISYIIMGLVMSIEWLIRQRVKRNHYE</sequence>
<dbReference type="RefSeq" id="WP_111315064.1">
    <property type="nucleotide sequence ID" value="NZ_QEPW01000004.1"/>
</dbReference>
<protein>
    <recommendedName>
        <fullName evidence="4">DNA gyrase subunit B</fullName>
    </recommendedName>
</protein>
<evidence type="ECO:0000256" key="1">
    <source>
        <dbReference type="SAM" id="Phobius"/>
    </source>
</evidence>
<feature type="transmembrane region" description="Helical" evidence="1">
    <location>
        <begin position="57"/>
        <end position="73"/>
    </location>
</feature>
<evidence type="ECO:0000313" key="3">
    <source>
        <dbReference type="Proteomes" id="UP000253910"/>
    </source>
</evidence>
<comment type="caution">
    <text evidence="2">The sequence shown here is derived from an EMBL/GenBank/DDBJ whole genome shotgun (WGS) entry which is preliminary data.</text>
</comment>
<feature type="transmembrane region" description="Helical" evidence="1">
    <location>
        <begin position="79"/>
        <end position="98"/>
    </location>
</feature>
<feature type="transmembrane region" description="Helical" evidence="1">
    <location>
        <begin position="129"/>
        <end position="147"/>
    </location>
</feature>
<name>A0A369Z6A2_HAEPA</name>
<organism evidence="2 3">
    <name type="scientific">Haemophilus parainfluenzae</name>
    <dbReference type="NCBI Taxonomy" id="729"/>
    <lineage>
        <taxon>Bacteria</taxon>
        <taxon>Pseudomonadati</taxon>
        <taxon>Pseudomonadota</taxon>
        <taxon>Gammaproteobacteria</taxon>
        <taxon>Pasteurellales</taxon>
        <taxon>Pasteurellaceae</taxon>
        <taxon>Haemophilus</taxon>
    </lineage>
</organism>
<reference evidence="2 3" key="1">
    <citation type="submission" date="2018-05" db="EMBL/GenBank/DDBJ databases">
        <title>Draft Genome Sequences for a Diverse set of 7 Haemophilus Species.</title>
        <authorList>
            <person name="Nichols M."/>
            <person name="Topaz N."/>
            <person name="Wang X."/>
            <person name="Wang X."/>
            <person name="Boxrud D."/>
        </authorList>
    </citation>
    <scope>NUCLEOTIDE SEQUENCE [LARGE SCALE GENOMIC DNA]</scope>
    <source>
        <strain evidence="2 3">C2008001710</strain>
    </source>
</reference>
<evidence type="ECO:0000313" key="2">
    <source>
        <dbReference type="EMBL" id="RDE95051.1"/>
    </source>
</evidence>